<evidence type="ECO:0000313" key="5">
    <source>
        <dbReference type="Proteomes" id="UP000271624"/>
    </source>
</evidence>
<proteinExistence type="predicted"/>
<keyword evidence="2" id="KW-0472">Membrane</keyword>
<reference evidence="4" key="1">
    <citation type="submission" date="2018-12" db="EMBL/GenBank/DDBJ databases">
        <authorList>
            <person name="Will S."/>
            <person name="Neumann-Schaal M."/>
            <person name="Henke P."/>
        </authorList>
    </citation>
    <scope>NUCLEOTIDE SEQUENCE</scope>
    <source>
        <strain evidence="4">PCC 7102</strain>
    </source>
</reference>
<dbReference type="EMBL" id="RSCL01000024">
    <property type="protein sequence ID" value="RUT00331.1"/>
    <property type="molecule type" value="Genomic_DNA"/>
</dbReference>
<comment type="subcellular location">
    <subcellularLocation>
        <location evidence="1">Membrane</location>
    </subcellularLocation>
</comment>
<dbReference type="InterPro" id="IPR000184">
    <property type="entry name" value="Bac_surfAg_D15"/>
</dbReference>
<gene>
    <name evidence="4" type="ORF">DSM106972_074590</name>
</gene>
<comment type="caution">
    <text evidence="4">The sequence shown here is derived from an EMBL/GenBank/DDBJ whole genome shotgun (WGS) entry which is preliminary data.</text>
</comment>
<name>A0A433V2L2_9CYAN</name>
<organism evidence="4 5">
    <name type="scientific">Dulcicalothrix desertica PCC 7102</name>
    <dbReference type="NCBI Taxonomy" id="232991"/>
    <lineage>
        <taxon>Bacteria</taxon>
        <taxon>Bacillati</taxon>
        <taxon>Cyanobacteriota</taxon>
        <taxon>Cyanophyceae</taxon>
        <taxon>Nostocales</taxon>
        <taxon>Calotrichaceae</taxon>
        <taxon>Dulcicalothrix</taxon>
    </lineage>
</organism>
<sequence>MRGKPGSGYGYGLGIRIQSPLGPIHLDYGINNEGDNRIQFGFGERF</sequence>
<dbReference type="Proteomes" id="UP000271624">
    <property type="component" value="Unassembled WGS sequence"/>
</dbReference>
<evidence type="ECO:0000256" key="2">
    <source>
        <dbReference type="ARBA" id="ARBA00023136"/>
    </source>
</evidence>
<keyword evidence="5" id="KW-1185">Reference proteome</keyword>
<reference evidence="4" key="2">
    <citation type="journal article" date="2019" name="Genome Biol. Evol.">
        <title>Day and night: Metabolic profiles and evolutionary relationships of six axenic non-marine cyanobacteria.</title>
        <authorList>
            <person name="Will S.E."/>
            <person name="Henke P."/>
            <person name="Boedeker C."/>
            <person name="Huang S."/>
            <person name="Brinkmann H."/>
            <person name="Rohde M."/>
            <person name="Jarek M."/>
            <person name="Friedl T."/>
            <person name="Seufert S."/>
            <person name="Schumacher M."/>
            <person name="Overmann J."/>
            <person name="Neumann-Schaal M."/>
            <person name="Petersen J."/>
        </authorList>
    </citation>
    <scope>NUCLEOTIDE SEQUENCE [LARGE SCALE GENOMIC DNA]</scope>
    <source>
        <strain evidence="4">PCC 7102</strain>
    </source>
</reference>
<dbReference type="GO" id="GO:0019867">
    <property type="term" value="C:outer membrane"/>
    <property type="evidence" value="ECO:0007669"/>
    <property type="project" value="InterPro"/>
</dbReference>
<evidence type="ECO:0000313" key="4">
    <source>
        <dbReference type="EMBL" id="RUT00331.1"/>
    </source>
</evidence>
<protein>
    <recommendedName>
        <fullName evidence="3">Bacterial surface antigen (D15) domain-containing protein</fullName>
    </recommendedName>
</protein>
<dbReference type="Pfam" id="PF01103">
    <property type="entry name" value="Omp85"/>
    <property type="match status" value="1"/>
</dbReference>
<evidence type="ECO:0000259" key="3">
    <source>
        <dbReference type="Pfam" id="PF01103"/>
    </source>
</evidence>
<accession>A0A433V2L2</accession>
<feature type="domain" description="Bacterial surface antigen (D15)" evidence="3">
    <location>
        <begin position="3"/>
        <end position="46"/>
    </location>
</feature>
<dbReference type="AlphaFoldDB" id="A0A433V2L2"/>
<dbReference type="Gene3D" id="2.40.160.50">
    <property type="entry name" value="membrane protein fhac: a member of the omp85/tpsb transporter family"/>
    <property type="match status" value="1"/>
</dbReference>
<evidence type="ECO:0000256" key="1">
    <source>
        <dbReference type="ARBA" id="ARBA00004370"/>
    </source>
</evidence>